<accession>A0ABT5C5D2</accession>
<evidence type="ECO:0000313" key="2">
    <source>
        <dbReference type="Proteomes" id="UP001217485"/>
    </source>
</evidence>
<comment type="caution">
    <text evidence="1">The sequence shown here is derived from an EMBL/GenBank/DDBJ whole genome shotgun (WGS) entry which is preliminary data.</text>
</comment>
<proteinExistence type="predicted"/>
<sequence length="252" mass="28367">MVSRIRLNVKAGKRLQTRRDEAPIWSDDFNPDDAFRVFSSRIRSPIEDREPEPLPVKELSAKLAKLAHAAGSPSASYLPREPQITVHEILWAMHVALANGDEMALKDMHKHAVEYLKANSDRNFDGATTDVAQRGEFAGWLVQALGRIHEPIDRHPVPDPVFDVEPHVRIGWAVLKGARVFREIFDLGEDGVMDAMEREFGSDPGDLHDAKEIAMRALRAVGVPAKVVWNTFEAPERMRYSRARRRARGGPV</sequence>
<protein>
    <submittedName>
        <fullName evidence="1">Uncharacterized protein</fullName>
    </submittedName>
</protein>
<evidence type="ECO:0000313" key="1">
    <source>
        <dbReference type="EMBL" id="MDC0680377.1"/>
    </source>
</evidence>
<name>A0ABT5C5D2_9BACT</name>
<gene>
    <name evidence="1" type="ORF">POL72_21720</name>
</gene>
<reference evidence="1 2" key="1">
    <citation type="submission" date="2023-01" db="EMBL/GenBank/DDBJ databases">
        <title>Minimal conservation of predation-associated metabolite biosynthetic gene clusters underscores biosynthetic potential of Myxococcota including descriptions for ten novel species: Archangium lansinium sp. nov., Myxococcus landrumus sp. nov., Nannocystis bai.</title>
        <authorList>
            <person name="Ahearne A."/>
            <person name="Stevens C."/>
            <person name="Dowd S."/>
        </authorList>
    </citation>
    <scope>NUCLEOTIDE SEQUENCE [LARGE SCALE GENOMIC DNA]</scope>
    <source>
        <strain evidence="1 2">WIWO2</strain>
    </source>
</reference>
<dbReference type="EMBL" id="JAQNDK010000002">
    <property type="protein sequence ID" value="MDC0680377.1"/>
    <property type="molecule type" value="Genomic_DNA"/>
</dbReference>
<dbReference type="RefSeq" id="WP_272097418.1">
    <property type="nucleotide sequence ID" value="NZ_JAQNDK010000002.1"/>
</dbReference>
<keyword evidence="2" id="KW-1185">Reference proteome</keyword>
<organism evidence="1 2">
    <name type="scientific">Sorangium atrum</name>
    <dbReference type="NCBI Taxonomy" id="2995308"/>
    <lineage>
        <taxon>Bacteria</taxon>
        <taxon>Pseudomonadati</taxon>
        <taxon>Myxococcota</taxon>
        <taxon>Polyangia</taxon>
        <taxon>Polyangiales</taxon>
        <taxon>Polyangiaceae</taxon>
        <taxon>Sorangium</taxon>
    </lineage>
</organism>
<dbReference type="Proteomes" id="UP001217485">
    <property type="component" value="Unassembled WGS sequence"/>
</dbReference>